<dbReference type="Gene3D" id="3.30.450.410">
    <property type="match status" value="1"/>
</dbReference>
<evidence type="ECO:0000313" key="1">
    <source>
        <dbReference type="EMBL" id="TKC87688.1"/>
    </source>
</evidence>
<dbReference type="OrthoDB" id="7185309at2"/>
<sequence length="231" mass="26281">MTQDLKPFDSLLHHHVIVTFMNEGHAPTNEQLAQKLTASVDDVERGLLRLQASHGVVLHPGRPEVWVMHPFSTSPTHTWVQAGKTGWWAPCMWCALGIAALVKGRLTVHARLGGEAEPVQVNVVDGVPTETNLFVHFPEPPRKAWDNVHYFCSRLLPFRSPDDITEWTKRHQLPRGEIMPIAQLAELATRWYSHHAGPDWEKWTPSQAMEIFRATGLSSDFWQLDTSTERY</sequence>
<dbReference type="InterPro" id="IPR053717">
    <property type="entry name" value="MerB_lyase_sf"/>
</dbReference>
<organism evidence="1 2">
    <name type="scientific">Trinickia terrae</name>
    <dbReference type="NCBI Taxonomy" id="2571161"/>
    <lineage>
        <taxon>Bacteria</taxon>
        <taxon>Pseudomonadati</taxon>
        <taxon>Pseudomonadota</taxon>
        <taxon>Betaproteobacteria</taxon>
        <taxon>Burkholderiales</taxon>
        <taxon>Burkholderiaceae</taxon>
        <taxon>Trinickia</taxon>
    </lineage>
</organism>
<dbReference type="EMBL" id="SWJE01000008">
    <property type="protein sequence ID" value="TKC87688.1"/>
    <property type="molecule type" value="Genomic_DNA"/>
</dbReference>
<dbReference type="RefSeq" id="WP_136895951.1">
    <property type="nucleotide sequence ID" value="NZ_SWJE01000008.1"/>
</dbReference>
<dbReference type="GO" id="GO:0018836">
    <property type="term" value="F:alkylmercury lyase activity"/>
    <property type="evidence" value="ECO:0007669"/>
    <property type="project" value="InterPro"/>
</dbReference>
<protein>
    <recommendedName>
        <fullName evidence="3">Alkylmercury lyase</fullName>
    </recommendedName>
</protein>
<gene>
    <name evidence="1" type="ORF">FAZ69_15460</name>
</gene>
<evidence type="ECO:0008006" key="3">
    <source>
        <dbReference type="Google" id="ProtNLM"/>
    </source>
</evidence>
<dbReference type="Proteomes" id="UP000305539">
    <property type="component" value="Unassembled WGS sequence"/>
</dbReference>
<reference evidence="1 2" key="1">
    <citation type="submission" date="2019-04" db="EMBL/GenBank/DDBJ databases">
        <title>Trinickia sp. 7GSK02, isolated from subtropical forest soil.</title>
        <authorList>
            <person name="Gao Z.-H."/>
            <person name="Qiu L.-H."/>
        </authorList>
    </citation>
    <scope>NUCLEOTIDE SEQUENCE [LARGE SCALE GENOMIC DNA]</scope>
    <source>
        <strain evidence="1 2">7GSK02</strain>
    </source>
</reference>
<dbReference type="InterPro" id="IPR004927">
    <property type="entry name" value="MerB"/>
</dbReference>
<name>A0A4U1I397_9BURK</name>
<evidence type="ECO:0000313" key="2">
    <source>
        <dbReference type="Proteomes" id="UP000305539"/>
    </source>
</evidence>
<dbReference type="Pfam" id="PF03243">
    <property type="entry name" value="MerB"/>
    <property type="match status" value="1"/>
</dbReference>
<dbReference type="AlphaFoldDB" id="A0A4U1I397"/>
<keyword evidence="2" id="KW-1185">Reference proteome</keyword>
<accession>A0A4U1I397</accession>
<dbReference type="SUPFAM" id="SSF160387">
    <property type="entry name" value="NosL/MerB-like"/>
    <property type="match status" value="1"/>
</dbReference>
<proteinExistence type="predicted"/>
<comment type="caution">
    <text evidence="1">The sequence shown here is derived from an EMBL/GenBank/DDBJ whole genome shotgun (WGS) entry which is preliminary data.</text>
</comment>